<dbReference type="Pfam" id="PF01327">
    <property type="entry name" value="Pep_deformylase"/>
    <property type="match status" value="1"/>
</dbReference>
<comment type="function">
    <text evidence="2">Removes the formyl group from the N-terminal Met of newly synthesized proteins. Requires at least a dipeptide for an efficient rate of reaction. N-terminal L-methionine is a prerequisite for activity but the enzyme has broad specificity at other positions.</text>
</comment>
<dbReference type="GO" id="GO:0006412">
    <property type="term" value="P:translation"/>
    <property type="evidence" value="ECO:0007669"/>
    <property type="project" value="UniProtKB-UniRule"/>
</dbReference>
<feature type="active site" evidence="2">
    <location>
        <position position="148"/>
    </location>
</feature>
<dbReference type="AlphaFoldDB" id="A0A2M8GNY1"/>
<evidence type="ECO:0000256" key="2">
    <source>
        <dbReference type="HAMAP-Rule" id="MF_00163"/>
    </source>
</evidence>
<feature type="binding site" evidence="2">
    <location>
        <position position="147"/>
    </location>
    <ligand>
        <name>Fe cation</name>
        <dbReference type="ChEBI" id="CHEBI:24875"/>
    </ligand>
</feature>
<keyword evidence="2" id="KW-0479">Metal-binding</keyword>
<keyword evidence="2" id="KW-0648">Protein biosynthesis</keyword>
<dbReference type="CDD" id="cd00487">
    <property type="entry name" value="Pep_deformylase"/>
    <property type="match status" value="1"/>
</dbReference>
<accession>A0A2M8GNY1</accession>
<dbReference type="PANTHER" id="PTHR10458">
    <property type="entry name" value="PEPTIDE DEFORMYLASE"/>
    <property type="match status" value="1"/>
</dbReference>
<keyword evidence="2" id="KW-0378">Hydrolase</keyword>
<comment type="catalytic activity">
    <reaction evidence="2">
        <text>N-terminal N-formyl-L-methionyl-[peptide] + H2O = N-terminal L-methionyl-[peptide] + formate</text>
        <dbReference type="Rhea" id="RHEA:24420"/>
        <dbReference type="Rhea" id="RHEA-COMP:10639"/>
        <dbReference type="Rhea" id="RHEA-COMP:10640"/>
        <dbReference type="ChEBI" id="CHEBI:15377"/>
        <dbReference type="ChEBI" id="CHEBI:15740"/>
        <dbReference type="ChEBI" id="CHEBI:49298"/>
        <dbReference type="ChEBI" id="CHEBI:64731"/>
        <dbReference type="EC" id="3.5.1.88"/>
    </reaction>
</comment>
<dbReference type="EMBL" id="PFQK01000013">
    <property type="protein sequence ID" value="PJC82246.1"/>
    <property type="molecule type" value="Genomic_DNA"/>
</dbReference>
<keyword evidence="2" id="KW-0408">Iron</keyword>
<feature type="binding site" evidence="2">
    <location>
        <position position="102"/>
    </location>
    <ligand>
        <name>Fe cation</name>
        <dbReference type="ChEBI" id="CHEBI:24875"/>
    </ligand>
</feature>
<comment type="cofactor">
    <cofactor evidence="2">
        <name>Fe(2+)</name>
        <dbReference type="ChEBI" id="CHEBI:29033"/>
    </cofactor>
    <text evidence="2">Binds 1 Fe(2+) ion.</text>
</comment>
<dbReference type="NCBIfam" id="TIGR00079">
    <property type="entry name" value="pept_deformyl"/>
    <property type="match status" value="1"/>
</dbReference>
<feature type="binding site" evidence="2">
    <location>
        <position position="151"/>
    </location>
    <ligand>
        <name>Fe cation</name>
        <dbReference type="ChEBI" id="CHEBI:24875"/>
    </ligand>
</feature>
<dbReference type="EC" id="3.5.1.88" evidence="2"/>
<dbReference type="InterPro" id="IPR023635">
    <property type="entry name" value="Peptide_deformylase"/>
</dbReference>
<evidence type="ECO:0000256" key="1">
    <source>
        <dbReference type="ARBA" id="ARBA00010759"/>
    </source>
</evidence>
<reference evidence="4" key="1">
    <citation type="submission" date="2017-09" db="EMBL/GenBank/DDBJ databases">
        <title>Depth-based differentiation of microbial function through sediment-hosted aquifers and enrichment of novel symbionts in the deep terrestrial subsurface.</title>
        <authorList>
            <person name="Probst A.J."/>
            <person name="Ladd B."/>
            <person name="Jarett J.K."/>
            <person name="Geller-Mcgrath D.E."/>
            <person name="Sieber C.M.K."/>
            <person name="Emerson J.B."/>
            <person name="Anantharaman K."/>
            <person name="Thomas B.C."/>
            <person name="Malmstrom R."/>
            <person name="Stieglmeier M."/>
            <person name="Klingl A."/>
            <person name="Woyke T."/>
            <person name="Ryan C.M."/>
            <person name="Banfield J.F."/>
        </authorList>
    </citation>
    <scope>NUCLEOTIDE SEQUENCE [LARGE SCALE GENOMIC DNA]</scope>
</reference>
<sequence length="181" mass="20504">MLKILSAPNKILARSVQPVTEINDKIRKLVTDMEETLAAQNDPPGVGLAGPQVGKNLAIFIIKPSEKAKTKVFINPKILKYEIRQDPSSKKRKSESVRLEGCLSIPRIWGAVERANKILLEYQDLTLPTASVKRGWFQGLEAVIIQHEMDHLCGVLFTQRVIEQNRLLYEEKNGELEKIDY</sequence>
<organism evidence="3 4">
    <name type="scientific">Candidatus Roizmanbacteria bacterium CG_4_8_14_3_um_filter_36_10</name>
    <dbReference type="NCBI Taxonomy" id="1974834"/>
    <lineage>
        <taxon>Bacteria</taxon>
        <taxon>Candidatus Roizmaniibacteriota</taxon>
    </lineage>
</organism>
<dbReference type="Proteomes" id="UP000229370">
    <property type="component" value="Unassembled WGS sequence"/>
</dbReference>
<evidence type="ECO:0000313" key="4">
    <source>
        <dbReference type="Proteomes" id="UP000229370"/>
    </source>
</evidence>
<dbReference type="InterPro" id="IPR036821">
    <property type="entry name" value="Peptide_deformylase_sf"/>
</dbReference>
<dbReference type="Gene3D" id="3.90.45.10">
    <property type="entry name" value="Peptide deformylase"/>
    <property type="match status" value="1"/>
</dbReference>
<evidence type="ECO:0000313" key="3">
    <source>
        <dbReference type="EMBL" id="PJC82246.1"/>
    </source>
</evidence>
<protein>
    <recommendedName>
        <fullName evidence="2">Peptide deformylase</fullName>
        <shortName evidence="2">PDF</shortName>
        <ecNumber evidence="2">3.5.1.88</ecNumber>
    </recommendedName>
    <alternativeName>
        <fullName evidence="2">Polypeptide deformylase</fullName>
    </alternativeName>
</protein>
<dbReference type="GO" id="GO:0042586">
    <property type="term" value="F:peptide deformylase activity"/>
    <property type="evidence" value="ECO:0007669"/>
    <property type="project" value="UniProtKB-UniRule"/>
</dbReference>
<dbReference type="HAMAP" id="MF_00163">
    <property type="entry name" value="Pep_deformylase"/>
    <property type="match status" value="1"/>
</dbReference>
<dbReference type="PRINTS" id="PR01576">
    <property type="entry name" value="PDEFORMYLASE"/>
</dbReference>
<gene>
    <name evidence="2 3" type="primary">def</name>
    <name evidence="3" type="ORF">CO007_00450</name>
</gene>
<dbReference type="PIRSF" id="PIRSF004749">
    <property type="entry name" value="Pep_def"/>
    <property type="match status" value="1"/>
</dbReference>
<dbReference type="GO" id="GO:0046872">
    <property type="term" value="F:metal ion binding"/>
    <property type="evidence" value="ECO:0007669"/>
    <property type="project" value="UniProtKB-KW"/>
</dbReference>
<proteinExistence type="inferred from homology"/>
<name>A0A2M8GNY1_9BACT</name>
<dbReference type="SUPFAM" id="SSF56420">
    <property type="entry name" value="Peptide deformylase"/>
    <property type="match status" value="1"/>
</dbReference>
<dbReference type="PANTHER" id="PTHR10458:SF22">
    <property type="entry name" value="PEPTIDE DEFORMYLASE"/>
    <property type="match status" value="1"/>
</dbReference>
<comment type="similarity">
    <text evidence="1 2">Belongs to the polypeptide deformylase family.</text>
</comment>
<comment type="caution">
    <text evidence="3">The sequence shown here is derived from an EMBL/GenBank/DDBJ whole genome shotgun (WGS) entry which is preliminary data.</text>
</comment>